<reference evidence="2 3" key="1">
    <citation type="submission" date="2024-01" db="EMBL/GenBank/DDBJ databases">
        <title>A draft genome for the cacao thread blight pathogen Marasmiellus scandens.</title>
        <authorList>
            <person name="Baruah I.K."/>
            <person name="Leung J."/>
            <person name="Bukari Y."/>
            <person name="Amoako-Attah I."/>
            <person name="Meinhardt L.W."/>
            <person name="Bailey B.A."/>
            <person name="Cohen S.P."/>
        </authorList>
    </citation>
    <scope>NUCLEOTIDE SEQUENCE [LARGE SCALE GENOMIC DNA]</scope>
    <source>
        <strain evidence="2 3">GH-19</strain>
    </source>
</reference>
<dbReference type="SUPFAM" id="SSF51395">
    <property type="entry name" value="FMN-linked oxidoreductases"/>
    <property type="match status" value="1"/>
</dbReference>
<dbReference type="PANTHER" id="PTHR22893:SF91">
    <property type="entry name" value="NADPH DEHYDROGENASE 2-RELATED"/>
    <property type="match status" value="1"/>
</dbReference>
<dbReference type="Gene3D" id="3.20.20.70">
    <property type="entry name" value="Aldolase class I"/>
    <property type="match status" value="1"/>
</dbReference>
<evidence type="ECO:0000259" key="1">
    <source>
        <dbReference type="Pfam" id="PF00724"/>
    </source>
</evidence>
<dbReference type="InterPro" id="IPR013785">
    <property type="entry name" value="Aldolase_TIM"/>
</dbReference>
<comment type="caution">
    <text evidence="2">The sequence shown here is derived from an EMBL/GenBank/DDBJ whole genome shotgun (WGS) entry which is preliminary data.</text>
</comment>
<sequence>MSTSKLFQPITIGSITLKHRVVLAPLTRVRTTPSNAPIPGLVKEYYAQRASTPGTFLITEGVFMSPGFAGAPEFWSEEQINGWKEVVDAVHSKGSYIYLQIAALGRGASKAVLKSLDPSLEVVGAGDIPYTGGDIPRPLTLDEIPKYVDQYAQAAINAVEKAGFDGVEIHGCNSDLAEQFLQDVTNNRTDEYGGSIENRARFMLEVVEAVSKGIGAEKTGLRLSPWSTYSDMGMKDPVPTYAYLVEKLRDLFPNLAYLSVIEPRTSGSDFEERELKVGESNDFIRDIWSPRPLILAGGYTRQSAIEKAENDNTLIAFGRHFISNPDLPLRLEKGLNLNAYDRSTFYDTSAGPKGYTDYSFAL</sequence>
<feature type="domain" description="NADH:flavin oxidoreductase/NADH oxidase N-terminal" evidence="1">
    <location>
        <begin position="5"/>
        <end position="338"/>
    </location>
</feature>
<gene>
    <name evidence="2" type="ORF">VKT23_019357</name>
</gene>
<dbReference type="Pfam" id="PF00724">
    <property type="entry name" value="Oxidored_FMN"/>
    <property type="match status" value="1"/>
</dbReference>
<dbReference type="CDD" id="cd02933">
    <property type="entry name" value="OYE_like_FMN"/>
    <property type="match status" value="1"/>
</dbReference>
<organism evidence="2 3">
    <name type="scientific">Marasmiellus scandens</name>
    <dbReference type="NCBI Taxonomy" id="2682957"/>
    <lineage>
        <taxon>Eukaryota</taxon>
        <taxon>Fungi</taxon>
        <taxon>Dikarya</taxon>
        <taxon>Basidiomycota</taxon>
        <taxon>Agaricomycotina</taxon>
        <taxon>Agaricomycetes</taxon>
        <taxon>Agaricomycetidae</taxon>
        <taxon>Agaricales</taxon>
        <taxon>Marasmiineae</taxon>
        <taxon>Omphalotaceae</taxon>
        <taxon>Marasmiellus</taxon>
    </lineage>
</organism>
<dbReference type="InterPro" id="IPR045247">
    <property type="entry name" value="Oye-like"/>
</dbReference>
<dbReference type="EMBL" id="JBANRG010000099">
    <property type="protein sequence ID" value="KAK7436054.1"/>
    <property type="molecule type" value="Genomic_DNA"/>
</dbReference>
<proteinExistence type="predicted"/>
<protein>
    <recommendedName>
        <fullName evidence="1">NADH:flavin oxidoreductase/NADH oxidase N-terminal domain-containing protein</fullName>
    </recommendedName>
</protein>
<evidence type="ECO:0000313" key="2">
    <source>
        <dbReference type="EMBL" id="KAK7436054.1"/>
    </source>
</evidence>
<dbReference type="Proteomes" id="UP001498398">
    <property type="component" value="Unassembled WGS sequence"/>
</dbReference>
<name>A0ABR1ILV6_9AGAR</name>
<dbReference type="PANTHER" id="PTHR22893">
    <property type="entry name" value="NADH OXIDOREDUCTASE-RELATED"/>
    <property type="match status" value="1"/>
</dbReference>
<evidence type="ECO:0000313" key="3">
    <source>
        <dbReference type="Proteomes" id="UP001498398"/>
    </source>
</evidence>
<accession>A0ABR1ILV6</accession>
<dbReference type="InterPro" id="IPR001155">
    <property type="entry name" value="OxRdtase_FMN_N"/>
</dbReference>
<keyword evidence="3" id="KW-1185">Reference proteome</keyword>